<dbReference type="Proteomes" id="UP000256328">
    <property type="component" value="Unassembled WGS sequence"/>
</dbReference>
<accession>A0A3D8SYW2</accession>
<dbReference type="EMBL" id="PDLN01000003">
    <property type="protein sequence ID" value="RDW91486.1"/>
    <property type="molecule type" value="Genomic_DNA"/>
</dbReference>
<evidence type="ECO:0000313" key="3">
    <source>
        <dbReference type="Proteomes" id="UP000256328"/>
    </source>
</evidence>
<comment type="caution">
    <text evidence="2">The sequence shown here is derived from an EMBL/GenBank/DDBJ whole genome shotgun (WGS) entry which is preliminary data.</text>
</comment>
<dbReference type="OrthoDB" id="10266999at2759"/>
<name>A0A3D8SYW2_9HELO</name>
<keyword evidence="3" id="KW-1185">Reference proteome</keyword>
<organism evidence="2 3">
    <name type="scientific">Coleophoma crateriformis</name>
    <dbReference type="NCBI Taxonomy" id="565419"/>
    <lineage>
        <taxon>Eukaryota</taxon>
        <taxon>Fungi</taxon>
        <taxon>Dikarya</taxon>
        <taxon>Ascomycota</taxon>
        <taxon>Pezizomycotina</taxon>
        <taxon>Leotiomycetes</taxon>
        <taxon>Helotiales</taxon>
        <taxon>Dermateaceae</taxon>
        <taxon>Coleophoma</taxon>
    </lineage>
</organism>
<evidence type="ECO:0000256" key="1">
    <source>
        <dbReference type="SAM" id="MobiDB-lite"/>
    </source>
</evidence>
<gene>
    <name evidence="2" type="ORF">BP5796_02651</name>
</gene>
<feature type="region of interest" description="Disordered" evidence="1">
    <location>
        <begin position="91"/>
        <end position="112"/>
    </location>
</feature>
<dbReference type="AlphaFoldDB" id="A0A3D8SYW2"/>
<feature type="region of interest" description="Disordered" evidence="1">
    <location>
        <begin position="236"/>
        <end position="263"/>
    </location>
</feature>
<proteinExistence type="predicted"/>
<sequence>MHNARSQRLVLSQTSLIPSAGGSPLLEAHPGSPVDLSGLRPSLAASMASASLYRPVEQKVVDSYRFQTSPTFLENSEELLSGNDVAAKESIYNDDSSETNGQRITRRSPPMQSQPFFIPANVPEHDEIHTKSTLYLSENGLSGDMTTKISCAEPEYCGTWVRTSPGPESRSSFATTTTCVSESLQNEAGFAPHSPIAVSDGSASVLSSPAASIVSSAISTNSSDIYGWEEELDRKSTEPYSGWERQSARPLPSGGRSGYQTTRVSRLRPDHCQYQFKRVDPKRRGLLYRVLNLSRDHKRTPVIEEERTVPSENIIEPPKPTVVTSAIGIDS</sequence>
<evidence type="ECO:0000313" key="2">
    <source>
        <dbReference type="EMBL" id="RDW91486.1"/>
    </source>
</evidence>
<protein>
    <submittedName>
        <fullName evidence="2">Uncharacterized protein</fullName>
    </submittedName>
</protein>
<reference evidence="2 3" key="1">
    <citation type="journal article" date="2018" name="IMA Fungus">
        <title>IMA Genome-F 9: Draft genome sequence of Annulohypoxylon stygium, Aspergillus mulundensis, Berkeleyomyces basicola (syn. Thielaviopsis basicola), Ceratocystis smalleyi, two Cercospora beticola strains, Coleophoma cylindrospora, Fusarium fracticaudum, Phialophora cf. hyalina, and Morchella septimelata.</title>
        <authorList>
            <person name="Wingfield B.D."/>
            <person name="Bills G.F."/>
            <person name="Dong Y."/>
            <person name="Huang W."/>
            <person name="Nel W.J."/>
            <person name="Swalarsk-Parry B.S."/>
            <person name="Vaghefi N."/>
            <person name="Wilken P.M."/>
            <person name="An Z."/>
            <person name="de Beer Z.W."/>
            <person name="De Vos L."/>
            <person name="Chen L."/>
            <person name="Duong T.A."/>
            <person name="Gao Y."/>
            <person name="Hammerbacher A."/>
            <person name="Kikkert J.R."/>
            <person name="Li Y."/>
            <person name="Li H."/>
            <person name="Li K."/>
            <person name="Li Q."/>
            <person name="Liu X."/>
            <person name="Ma X."/>
            <person name="Naidoo K."/>
            <person name="Pethybridge S.J."/>
            <person name="Sun J."/>
            <person name="Steenkamp E.T."/>
            <person name="van der Nest M.A."/>
            <person name="van Wyk S."/>
            <person name="Wingfield M.J."/>
            <person name="Xiong C."/>
            <person name="Yue Q."/>
            <person name="Zhang X."/>
        </authorList>
    </citation>
    <scope>NUCLEOTIDE SEQUENCE [LARGE SCALE GENOMIC DNA]</scope>
    <source>
        <strain evidence="2 3">BP5796</strain>
    </source>
</reference>